<dbReference type="InterPro" id="IPR011010">
    <property type="entry name" value="DNA_brk_join_enz"/>
</dbReference>
<accession>A0ABW3VED5</accession>
<dbReference type="PANTHER" id="PTHR30349">
    <property type="entry name" value="PHAGE INTEGRASE-RELATED"/>
    <property type="match status" value="1"/>
</dbReference>
<dbReference type="EMBL" id="JBHTMB010000023">
    <property type="protein sequence ID" value="MFD1232414.1"/>
    <property type="molecule type" value="Genomic_DNA"/>
</dbReference>
<dbReference type="Pfam" id="PF14659">
    <property type="entry name" value="Phage_int_SAM_3"/>
    <property type="match status" value="1"/>
</dbReference>
<dbReference type="PANTHER" id="PTHR30349:SF91">
    <property type="entry name" value="INTA PROTEIN"/>
    <property type="match status" value="1"/>
</dbReference>
<dbReference type="InterPro" id="IPR050090">
    <property type="entry name" value="Tyrosine_recombinase_XerCD"/>
</dbReference>
<keyword evidence="2 4" id="KW-0238">DNA-binding</keyword>
<dbReference type="PROSITE" id="PS51898">
    <property type="entry name" value="TYR_RECOMBINASE"/>
    <property type="match status" value="1"/>
</dbReference>
<dbReference type="InterPro" id="IPR010998">
    <property type="entry name" value="Integrase_recombinase_N"/>
</dbReference>
<dbReference type="InterPro" id="IPR002104">
    <property type="entry name" value="Integrase_catalytic"/>
</dbReference>
<sequence length="403" mass="45362">MAGKNLNGRGSVYQRKDGMWIGAAYVLTTTGHRKRITVSSRDADTARAALTRKMADSDAGIPVAAQTWTVAQYLAYWLEHIVKPRRPKTYQGYEGVVRRYLTPILGRKKLHRLTAPDLKMMMTRLRTECRCCADGIDAAREEKARKCCAKGKCCHHVLSVRTVQFVHAVLRNALQNAVREEMIPRNVAKLVQVETPRYRINRGLSLEQAKHLLTAAKEDRLHALYVLALYLGMRRAELLGLRWVDVDLEEGTLEIVQTLQRVEGRLQFLPPKTDSSARTVPLIAAAAQALKDHRIAQHKERLQAAFGWTDTGLVFTSRVGTPLEPDNLRRSWYPLRKKIGAEGTRFHDLRHSCVTLLLGLGVPPHVVQEIVGHADMSVTLGIYAHVSLKDKREALALLQERIG</sequence>
<dbReference type="CDD" id="cd01189">
    <property type="entry name" value="INT_ICEBs1_C_like"/>
    <property type="match status" value="1"/>
</dbReference>
<gene>
    <name evidence="7" type="ORF">ACFQ34_03875</name>
</gene>
<dbReference type="InterPro" id="IPR044068">
    <property type="entry name" value="CB"/>
</dbReference>
<dbReference type="RefSeq" id="WP_346091236.1">
    <property type="nucleotide sequence ID" value="NZ_BAABKS010000020.1"/>
</dbReference>
<protein>
    <submittedName>
        <fullName evidence="7">Tyrosine-type recombinase/integrase</fullName>
    </submittedName>
</protein>
<feature type="domain" description="Core-binding (CB)" evidence="6">
    <location>
        <begin position="68"/>
        <end position="178"/>
    </location>
</feature>
<feature type="domain" description="Tyr recombinase" evidence="5">
    <location>
        <begin position="199"/>
        <end position="396"/>
    </location>
</feature>
<dbReference type="PROSITE" id="PS51900">
    <property type="entry name" value="CB"/>
    <property type="match status" value="1"/>
</dbReference>
<dbReference type="InterPro" id="IPR004107">
    <property type="entry name" value="Integrase_SAM-like_N"/>
</dbReference>
<dbReference type="InterPro" id="IPR013762">
    <property type="entry name" value="Integrase-like_cat_sf"/>
</dbReference>
<keyword evidence="3" id="KW-0233">DNA recombination</keyword>
<evidence type="ECO:0000259" key="5">
    <source>
        <dbReference type="PROSITE" id="PS51898"/>
    </source>
</evidence>
<evidence type="ECO:0000313" key="7">
    <source>
        <dbReference type="EMBL" id="MFD1232414.1"/>
    </source>
</evidence>
<organism evidence="7 8">
    <name type="scientific">Pseudonocardia benzenivorans</name>
    <dbReference type="NCBI Taxonomy" id="228005"/>
    <lineage>
        <taxon>Bacteria</taxon>
        <taxon>Bacillati</taxon>
        <taxon>Actinomycetota</taxon>
        <taxon>Actinomycetes</taxon>
        <taxon>Pseudonocardiales</taxon>
        <taxon>Pseudonocardiaceae</taxon>
        <taxon>Pseudonocardia</taxon>
    </lineage>
</organism>
<evidence type="ECO:0000256" key="3">
    <source>
        <dbReference type="ARBA" id="ARBA00023172"/>
    </source>
</evidence>
<name>A0ABW3VED5_9PSEU</name>
<evidence type="ECO:0000259" key="6">
    <source>
        <dbReference type="PROSITE" id="PS51900"/>
    </source>
</evidence>
<evidence type="ECO:0000313" key="8">
    <source>
        <dbReference type="Proteomes" id="UP001597182"/>
    </source>
</evidence>
<keyword evidence="1" id="KW-0229">DNA integration</keyword>
<evidence type="ECO:0000256" key="1">
    <source>
        <dbReference type="ARBA" id="ARBA00022908"/>
    </source>
</evidence>
<dbReference type="Pfam" id="PF00589">
    <property type="entry name" value="Phage_integrase"/>
    <property type="match status" value="1"/>
</dbReference>
<reference evidence="8" key="1">
    <citation type="journal article" date="2019" name="Int. J. Syst. Evol. Microbiol.">
        <title>The Global Catalogue of Microorganisms (GCM) 10K type strain sequencing project: providing services to taxonomists for standard genome sequencing and annotation.</title>
        <authorList>
            <consortium name="The Broad Institute Genomics Platform"/>
            <consortium name="The Broad Institute Genome Sequencing Center for Infectious Disease"/>
            <person name="Wu L."/>
            <person name="Ma J."/>
        </authorList>
    </citation>
    <scope>NUCLEOTIDE SEQUENCE [LARGE SCALE GENOMIC DNA]</scope>
    <source>
        <strain evidence="8">CCUG 49018</strain>
    </source>
</reference>
<evidence type="ECO:0000256" key="4">
    <source>
        <dbReference type="PROSITE-ProRule" id="PRU01248"/>
    </source>
</evidence>
<dbReference type="Gene3D" id="1.10.443.10">
    <property type="entry name" value="Intergrase catalytic core"/>
    <property type="match status" value="1"/>
</dbReference>
<dbReference type="SUPFAM" id="SSF56349">
    <property type="entry name" value="DNA breaking-rejoining enzymes"/>
    <property type="match status" value="1"/>
</dbReference>
<proteinExistence type="predicted"/>
<comment type="caution">
    <text evidence="7">The sequence shown here is derived from an EMBL/GenBank/DDBJ whole genome shotgun (WGS) entry which is preliminary data.</text>
</comment>
<evidence type="ECO:0000256" key="2">
    <source>
        <dbReference type="ARBA" id="ARBA00023125"/>
    </source>
</evidence>
<keyword evidence="8" id="KW-1185">Reference proteome</keyword>
<dbReference type="Proteomes" id="UP001597182">
    <property type="component" value="Unassembled WGS sequence"/>
</dbReference>
<dbReference type="Gene3D" id="1.10.150.130">
    <property type="match status" value="1"/>
</dbReference>